<evidence type="ECO:0000313" key="12">
    <source>
        <dbReference type="Proteomes" id="UP001063350"/>
    </source>
</evidence>
<dbReference type="PANTHER" id="PTHR38035:SF1">
    <property type="entry name" value="ANCILLARY SECYEG TRANSLOCON SUBUNIT"/>
    <property type="match status" value="1"/>
</dbReference>
<feature type="transmembrane region" description="Helical" evidence="9">
    <location>
        <begin position="43"/>
        <end position="64"/>
    </location>
</feature>
<keyword evidence="6" id="KW-0143">Chaperone</keyword>
<feature type="domain" description="Ancillary SecYEG translocon subunit/Cell division coordinator CpoB TPR" evidence="10">
    <location>
        <begin position="36"/>
        <end position="228"/>
    </location>
</feature>
<comment type="similarity">
    <text evidence="7">Belongs to the YfgM family.</text>
</comment>
<dbReference type="InterPro" id="IPR026039">
    <property type="entry name" value="YfgM"/>
</dbReference>
<dbReference type="Proteomes" id="UP001063350">
    <property type="component" value="Chromosome"/>
</dbReference>
<evidence type="ECO:0000256" key="1">
    <source>
        <dbReference type="ARBA" id="ARBA00004401"/>
    </source>
</evidence>
<evidence type="ECO:0000313" key="11">
    <source>
        <dbReference type="EMBL" id="BCO09152.1"/>
    </source>
</evidence>
<dbReference type="AlphaFoldDB" id="A0A915U270"/>
<dbReference type="SUPFAM" id="SSF48452">
    <property type="entry name" value="TPR-like"/>
    <property type="match status" value="1"/>
</dbReference>
<gene>
    <name evidence="11" type="ORF">GF1_15280</name>
</gene>
<name>A0A915U270_9BACT</name>
<evidence type="ECO:0000256" key="6">
    <source>
        <dbReference type="ARBA" id="ARBA00023186"/>
    </source>
</evidence>
<evidence type="ECO:0000256" key="8">
    <source>
        <dbReference type="ARBA" id="ARBA00024235"/>
    </source>
</evidence>
<keyword evidence="3 9" id="KW-0812">Transmembrane</keyword>
<dbReference type="GO" id="GO:0044877">
    <property type="term" value="F:protein-containing complex binding"/>
    <property type="evidence" value="ECO:0007669"/>
    <property type="project" value="InterPro"/>
</dbReference>
<accession>A0A915U270</accession>
<evidence type="ECO:0000259" key="10">
    <source>
        <dbReference type="Pfam" id="PF09976"/>
    </source>
</evidence>
<dbReference type="SMART" id="SM00028">
    <property type="entry name" value="TPR"/>
    <property type="match status" value="2"/>
</dbReference>
<dbReference type="InterPro" id="IPR019734">
    <property type="entry name" value="TPR_rpt"/>
</dbReference>
<organism evidence="11 12">
    <name type="scientific">Desulfolithobacter dissulfuricans</name>
    <dbReference type="NCBI Taxonomy" id="2795293"/>
    <lineage>
        <taxon>Bacteria</taxon>
        <taxon>Pseudomonadati</taxon>
        <taxon>Thermodesulfobacteriota</taxon>
        <taxon>Desulfobulbia</taxon>
        <taxon>Desulfobulbales</taxon>
        <taxon>Desulfobulbaceae</taxon>
        <taxon>Desulfolithobacter</taxon>
    </lineage>
</organism>
<sequence length="231" mass="25556">MADKSAFDRQHVEQTALVETSGLLEQLNLPPGAIAFIRKNQRAIWIAVAAVVILVTGVALYGSWREYRLEKAASALDAALMADTDKRLAALEEVVDKYGSTPSGTWARIEIAHLVTDRGEVDRAIGELMAVNRKVRNSNPLKPLLLYNLGALYEKQGQLEQALASYQPLGDFKGFEVESYRALGRIYELQGNTAGAREMYEKFLEARSGQESGVNGDPEAEIIQYRLGRLK</sequence>
<keyword evidence="4 9" id="KW-1133">Transmembrane helix</keyword>
<comment type="subcellular location">
    <subcellularLocation>
        <location evidence="1">Cell membrane</location>
        <topology evidence="1">Single-pass type II membrane protein</topology>
    </subcellularLocation>
</comment>
<evidence type="ECO:0000256" key="4">
    <source>
        <dbReference type="ARBA" id="ARBA00022989"/>
    </source>
</evidence>
<dbReference type="Gene3D" id="1.25.40.10">
    <property type="entry name" value="Tetratricopeptide repeat domain"/>
    <property type="match status" value="1"/>
</dbReference>
<dbReference type="GO" id="GO:0005886">
    <property type="term" value="C:plasma membrane"/>
    <property type="evidence" value="ECO:0007669"/>
    <property type="project" value="UniProtKB-SubCell"/>
</dbReference>
<dbReference type="PANTHER" id="PTHR38035">
    <property type="entry name" value="UPF0070 PROTEIN YFGM"/>
    <property type="match status" value="1"/>
</dbReference>
<evidence type="ECO:0000256" key="3">
    <source>
        <dbReference type="ARBA" id="ARBA00022692"/>
    </source>
</evidence>
<evidence type="ECO:0000256" key="9">
    <source>
        <dbReference type="SAM" id="Phobius"/>
    </source>
</evidence>
<keyword evidence="5 9" id="KW-0472">Membrane</keyword>
<keyword evidence="2" id="KW-1003">Cell membrane</keyword>
<dbReference type="RefSeq" id="WP_267929025.1">
    <property type="nucleotide sequence ID" value="NZ_AP024233.1"/>
</dbReference>
<evidence type="ECO:0000256" key="7">
    <source>
        <dbReference type="ARBA" id="ARBA00024197"/>
    </source>
</evidence>
<proteinExistence type="inferred from homology"/>
<dbReference type="InterPro" id="IPR011990">
    <property type="entry name" value="TPR-like_helical_dom_sf"/>
</dbReference>
<evidence type="ECO:0000256" key="2">
    <source>
        <dbReference type="ARBA" id="ARBA00022475"/>
    </source>
</evidence>
<dbReference type="Pfam" id="PF09976">
    <property type="entry name" value="TPR_21"/>
    <property type="match status" value="1"/>
</dbReference>
<evidence type="ECO:0000256" key="5">
    <source>
        <dbReference type="ARBA" id="ARBA00023136"/>
    </source>
</evidence>
<dbReference type="InterPro" id="IPR018704">
    <property type="entry name" value="SecYEG/CpoB_TPR"/>
</dbReference>
<reference evidence="11" key="1">
    <citation type="submission" date="2020-12" db="EMBL/GenBank/DDBJ databases">
        <title>Desulfobium dissulfuricans gen. nov., sp. nov., a novel mesophilic, sulfate-reducing bacterium isolated from a deep-sea hydrothermal vent.</title>
        <authorList>
            <person name="Hashimoto Y."/>
            <person name="Tame A."/>
            <person name="Sawayama S."/>
            <person name="Miyazaki J."/>
            <person name="Takai K."/>
            <person name="Nakagawa S."/>
        </authorList>
    </citation>
    <scope>NUCLEOTIDE SEQUENCE</scope>
    <source>
        <strain evidence="11">GF1</strain>
    </source>
</reference>
<protein>
    <recommendedName>
        <fullName evidence="8">Ancillary SecYEG translocon subunit</fullName>
    </recommendedName>
</protein>
<keyword evidence="12" id="KW-1185">Reference proteome</keyword>
<dbReference type="KEGG" id="ddu:GF1_15280"/>
<dbReference type="EMBL" id="AP024233">
    <property type="protein sequence ID" value="BCO09152.1"/>
    <property type="molecule type" value="Genomic_DNA"/>
</dbReference>